<name>A0A975BR65_9BACT</name>
<dbReference type="KEGG" id="dmm:dnm_059860"/>
<dbReference type="Proteomes" id="UP000663722">
    <property type="component" value="Chromosome"/>
</dbReference>
<evidence type="ECO:0000313" key="1">
    <source>
        <dbReference type="EMBL" id="QTA89927.1"/>
    </source>
</evidence>
<dbReference type="AlphaFoldDB" id="A0A975BR65"/>
<accession>A0A975BR65</accession>
<dbReference type="EMBL" id="CP061800">
    <property type="protein sequence ID" value="QTA89927.1"/>
    <property type="molecule type" value="Genomic_DNA"/>
</dbReference>
<organism evidence="1 2">
    <name type="scientific">Desulfonema magnum</name>
    <dbReference type="NCBI Taxonomy" id="45655"/>
    <lineage>
        <taxon>Bacteria</taxon>
        <taxon>Pseudomonadati</taxon>
        <taxon>Thermodesulfobacteriota</taxon>
        <taxon>Desulfobacteria</taxon>
        <taxon>Desulfobacterales</taxon>
        <taxon>Desulfococcaceae</taxon>
        <taxon>Desulfonema</taxon>
    </lineage>
</organism>
<protein>
    <submittedName>
        <fullName evidence="1">Uncharacterized protein</fullName>
    </submittedName>
</protein>
<proteinExistence type="predicted"/>
<sequence>MLKICVQDKKLQRRKETRLFPPDEAISPVGKSRVSLALIFFVLYTG</sequence>
<gene>
    <name evidence="1" type="ORF">dnm_059860</name>
</gene>
<keyword evidence="2" id="KW-1185">Reference proteome</keyword>
<reference evidence="1" key="1">
    <citation type="journal article" date="2021" name="Microb. Physiol.">
        <title>Proteogenomic Insights into the Physiology of Marine, Sulfate-Reducing, Filamentous Desulfonema limicola and Desulfonema magnum.</title>
        <authorList>
            <person name="Schnaars V."/>
            <person name="Wohlbrand L."/>
            <person name="Scheve S."/>
            <person name="Hinrichs C."/>
            <person name="Reinhardt R."/>
            <person name="Rabus R."/>
        </authorList>
    </citation>
    <scope>NUCLEOTIDE SEQUENCE</scope>
    <source>
        <strain evidence="1">4be13</strain>
    </source>
</reference>
<evidence type="ECO:0000313" key="2">
    <source>
        <dbReference type="Proteomes" id="UP000663722"/>
    </source>
</evidence>